<proteinExistence type="inferred from homology"/>
<feature type="compositionally biased region" description="Polar residues" evidence="2">
    <location>
        <begin position="292"/>
        <end position="302"/>
    </location>
</feature>
<dbReference type="InterPro" id="IPR005061">
    <property type="entry name" value="Ist1"/>
</dbReference>
<name>A0AAV7EM23_ARIFI</name>
<dbReference type="FunFam" id="1.20.1260.60:FF:000002">
    <property type="entry name" value="Vacuolar protein sorting-associated protein IST1"/>
    <property type="match status" value="1"/>
</dbReference>
<dbReference type="GO" id="GO:0015031">
    <property type="term" value="P:protein transport"/>
    <property type="evidence" value="ECO:0007669"/>
    <property type="project" value="InterPro"/>
</dbReference>
<feature type="compositionally biased region" description="Basic residues" evidence="2">
    <location>
        <begin position="434"/>
        <end position="443"/>
    </location>
</feature>
<comment type="similarity">
    <text evidence="1">Belongs to the IST1 family.</text>
</comment>
<dbReference type="Proteomes" id="UP000825729">
    <property type="component" value="Unassembled WGS sequence"/>
</dbReference>
<evidence type="ECO:0000256" key="1">
    <source>
        <dbReference type="ARBA" id="ARBA00005536"/>
    </source>
</evidence>
<evidence type="ECO:0000313" key="3">
    <source>
        <dbReference type="EMBL" id="KAG9448293.1"/>
    </source>
</evidence>
<feature type="compositionally biased region" description="Basic and acidic residues" evidence="2">
    <location>
        <begin position="304"/>
        <end position="319"/>
    </location>
</feature>
<feature type="compositionally biased region" description="Polar residues" evidence="2">
    <location>
        <begin position="343"/>
        <end position="357"/>
    </location>
</feature>
<dbReference type="PANTHER" id="PTHR12161">
    <property type="entry name" value="IST1 FAMILY MEMBER"/>
    <property type="match status" value="1"/>
</dbReference>
<organism evidence="3 4">
    <name type="scientific">Aristolochia fimbriata</name>
    <name type="common">White veined hardy Dutchman's pipe vine</name>
    <dbReference type="NCBI Taxonomy" id="158543"/>
    <lineage>
        <taxon>Eukaryota</taxon>
        <taxon>Viridiplantae</taxon>
        <taxon>Streptophyta</taxon>
        <taxon>Embryophyta</taxon>
        <taxon>Tracheophyta</taxon>
        <taxon>Spermatophyta</taxon>
        <taxon>Magnoliopsida</taxon>
        <taxon>Magnoliidae</taxon>
        <taxon>Piperales</taxon>
        <taxon>Aristolochiaceae</taxon>
        <taxon>Aristolochia</taxon>
    </lineage>
</organism>
<comment type="caution">
    <text evidence="3">The sequence shown here is derived from an EMBL/GenBank/DDBJ whole genome shotgun (WGS) entry which is preliminary data.</text>
</comment>
<keyword evidence="4" id="KW-1185">Reference proteome</keyword>
<protein>
    <recommendedName>
        <fullName evidence="5">IST1-like protein</fullName>
    </recommendedName>
</protein>
<dbReference type="EMBL" id="JAINDJ010000005">
    <property type="protein sequence ID" value="KAG9448293.1"/>
    <property type="molecule type" value="Genomic_DNA"/>
</dbReference>
<evidence type="ECO:0000313" key="4">
    <source>
        <dbReference type="Proteomes" id="UP000825729"/>
    </source>
</evidence>
<reference evidence="3 4" key="1">
    <citation type="submission" date="2021-07" db="EMBL/GenBank/DDBJ databases">
        <title>The Aristolochia fimbriata genome: insights into angiosperm evolution, floral development and chemical biosynthesis.</title>
        <authorList>
            <person name="Jiao Y."/>
        </authorList>
    </citation>
    <scope>NUCLEOTIDE SEQUENCE [LARGE SCALE GENOMIC DNA]</scope>
    <source>
        <strain evidence="3">IBCAS-2021</strain>
        <tissue evidence="3">Leaf</tissue>
    </source>
</reference>
<feature type="region of interest" description="Disordered" evidence="2">
    <location>
        <begin position="403"/>
        <end position="458"/>
    </location>
</feature>
<dbReference type="Pfam" id="PF03398">
    <property type="entry name" value="Ist1"/>
    <property type="match status" value="1"/>
</dbReference>
<dbReference type="PANTHER" id="PTHR12161:SF44">
    <property type="entry name" value="REGULATOR OF VPS4 ACTIVITY IN THE MVB PATHWAY PROTEIN"/>
    <property type="match status" value="1"/>
</dbReference>
<dbReference type="InterPro" id="IPR042277">
    <property type="entry name" value="IST1-like"/>
</dbReference>
<dbReference type="Gene3D" id="1.20.1260.60">
    <property type="entry name" value="Vacuolar protein sorting-associated protein Ist1"/>
    <property type="match status" value="1"/>
</dbReference>
<gene>
    <name evidence="3" type="ORF">H6P81_014421</name>
</gene>
<accession>A0AAV7EM23</accession>
<dbReference type="AlphaFoldDB" id="A0AAV7EM23"/>
<evidence type="ECO:0008006" key="5">
    <source>
        <dbReference type="Google" id="ProtNLM"/>
    </source>
</evidence>
<feature type="region of interest" description="Disordered" evidence="2">
    <location>
        <begin position="272"/>
        <end position="376"/>
    </location>
</feature>
<sequence>MLEFLFGWRKATKCKDLIRCVRCRLKLLRNKRFVMVRQLREDIAQLLSNGHRAASTFSRVEELFKAQSILSAYDLLDHFCEFIIINLSYIRKHRDCPNDINEAVSSLIFAAARCADLPELQVLRKLFGERYGIEFAVAAVELLPGNHVNRQISEHLSVKSVSDDAKWKLLNEVARDSNLQQADIPTLKKSDAEWGKDLLGGGIQVLHTDFVRHDQYCYKKNMVGDQKEILGHDNARDHLSSNFNKMGGSPCGSCGSSDMAIDSVDVPRKCSPDDIRVANMPEVNTGKDEGWTSLTLSDSGPHSYSEKQGEVIEKSREGRPISGSRNSSKKRKSSRPVSKWRSLSKQSNIFSVCTENNDPGHLPGRRRRSLSGNLRNPREALNSRALTMKDLESFLYYDDVSDSSDVENPVVPVKKTDTHKRTKPDAGLEGSKNRTSRMPKGKSRSCSFGGGQEKTPSHQCKYNGRRSFNNSSNQNMGCECCLDHPCYFFASDVDEEIIKASPSWDSSPSIEMLRHATTAASRSHSPVIETKVAGSRKTEQPGGQVRPAPYTRAMTMPIERSKVSGDTETLRCSSFGHVHPKLPDYDELAAKFTALKKEHRERYASPAPRR</sequence>
<evidence type="ECO:0000256" key="2">
    <source>
        <dbReference type="SAM" id="MobiDB-lite"/>
    </source>
</evidence>